<dbReference type="Proteomes" id="UP000729733">
    <property type="component" value="Unassembled WGS sequence"/>
</dbReference>
<dbReference type="RefSeq" id="WP_229638383.1">
    <property type="nucleotide sequence ID" value="NZ_JADWDC010000001.1"/>
</dbReference>
<keyword evidence="3" id="KW-1185">Reference proteome</keyword>
<evidence type="ECO:0000256" key="1">
    <source>
        <dbReference type="SAM" id="SignalP"/>
    </source>
</evidence>
<accession>A0A964BL38</accession>
<evidence type="ECO:0000313" key="3">
    <source>
        <dbReference type="Proteomes" id="UP000729733"/>
    </source>
</evidence>
<reference evidence="2" key="1">
    <citation type="journal article" date="2021" name="Antonie Van Leeuwenhoek">
        <title>Draft genome and description of Waterburya agarophytonicola gen. nov. sp. nov. (Pleurocapsales, Cyanobacteria): a seaweed symbiont.</title>
        <authorList>
            <person name="Bonthond G."/>
            <person name="Shalygin S."/>
            <person name="Bayer T."/>
            <person name="Weinberger F."/>
        </authorList>
    </citation>
    <scope>NUCLEOTIDE SEQUENCE</scope>
    <source>
        <strain evidence="2">KI4</strain>
    </source>
</reference>
<comment type="caution">
    <text evidence="2">The sequence shown here is derived from an EMBL/GenBank/DDBJ whole genome shotgun (WGS) entry which is preliminary data.</text>
</comment>
<proteinExistence type="predicted"/>
<gene>
    <name evidence="2" type="ORF">I4641_00110</name>
</gene>
<evidence type="ECO:0000313" key="2">
    <source>
        <dbReference type="EMBL" id="MCC0175383.1"/>
    </source>
</evidence>
<name>A0A964BL38_9CYAN</name>
<organism evidence="2 3">
    <name type="scientific">Waterburya agarophytonicola KI4</name>
    <dbReference type="NCBI Taxonomy" id="2874699"/>
    <lineage>
        <taxon>Bacteria</taxon>
        <taxon>Bacillati</taxon>
        <taxon>Cyanobacteriota</taxon>
        <taxon>Cyanophyceae</taxon>
        <taxon>Pleurocapsales</taxon>
        <taxon>Hyellaceae</taxon>
        <taxon>Waterburya</taxon>
        <taxon>Waterburya agarophytonicola</taxon>
    </lineage>
</organism>
<feature type="signal peptide" evidence="1">
    <location>
        <begin position="1"/>
        <end position="24"/>
    </location>
</feature>
<dbReference type="AlphaFoldDB" id="A0A964BL38"/>
<dbReference type="EMBL" id="JADWDC010000001">
    <property type="protein sequence ID" value="MCC0175383.1"/>
    <property type="molecule type" value="Genomic_DNA"/>
</dbReference>
<keyword evidence="1" id="KW-0732">Signal</keyword>
<feature type="chain" id="PRO_5037546647" evidence="1">
    <location>
        <begin position="25"/>
        <end position="62"/>
    </location>
</feature>
<sequence>MKKHLSLALLTLNILTLNILPGQAATNSVESDAASEISESTVVTDGNWCVQLPWMGIFCYDF</sequence>
<protein>
    <submittedName>
        <fullName evidence="2">Uncharacterized protein</fullName>
    </submittedName>
</protein>